<dbReference type="Proteomes" id="UP000410492">
    <property type="component" value="Unassembled WGS sequence"/>
</dbReference>
<accession>A0A653CHM5</accession>
<dbReference type="EMBL" id="CAACVG010007833">
    <property type="protein sequence ID" value="VEN47283.1"/>
    <property type="molecule type" value="Genomic_DNA"/>
</dbReference>
<evidence type="ECO:0000313" key="1">
    <source>
        <dbReference type="EMBL" id="VEN47283.1"/>
    </source>
</evidence>
<reference evidence="1 2" key="1">
    <citation type="submission" date="2019-01" db="EMBL/GenBank/DDBJ databases">
        <authorList>
            <person name="Sayadi A."/>
        </authorList>
    </citation>
    <scope>NUCLEOTIDE SEQUENCE [LARGE SCALE GENOMIC DNA]</scope>
</reference>
<proteinExistence type="predicted"/>
<sequence length="38" mass="4560">MFSGEYQWRVWLFLIKQRRDCFLANTSGVSGYFRLNVA</sequence>
<dbReference type="AlphaFoldDB" id="A0A653CHM5"/>
<keyword evidence="2" id="KW-1185">Reference proteome</keyword>
<evidence type="ECO:0000313" key="2">
    <source>
        <dbReference type="Proteomes" id="UP000410492"/>
    </source>
</evidence>
<organism evidence="1 2">
    <name type="scientific">Callosobruchus maculatus</name>
    <name type="common">Southern cowpea weevil</name>
    <name type="synonym">Pulse bruchid</name>
    <dbReference type="NCBI Taxonomy" id="64391"/>
    <lineage>
        <taxon>Eukaryota</taxon>
        <taxon>Metazoa</taxon>
        <taxon>Ecdysozoa</taxon>
        <taxon>Arthropoda</taxon>
        <taxon>Hexapoda</taxon>
        <taxon>Insecta</taxon>
        <taxon>Pterygota</taxon>
        <taxon>Neoptera</taxon>
        <taxon>Endopterygota</taxon>
        <taxon>Coleoptera</taxon>
        <taxon>Polyphaga</taxon>
        <taxon>Cucujiformia</taxon>
        <taxon>Chrysomeloidea</taxon>
        <taxon>Chrysomelidae</taxon>
        <taxon>Bruchinae</taxon>
        <taxon>Bruchini</taxon>
        <taxon>Callosobruchus</taxon>
    </lineage>
</organism>
<gene>
    <name evidence="1" type="ORF">CALMAC_LOCUS9103</name>
</gene>
<name>A0A653CHM5_CALMS</name>
<protein>
    <submittedName>
        <fullName evidence="1">Uncharacterized protein</fullName>
    </submittedName>
</protein>